<dbReference type="InterPro" id="IPR008183">
    <property type="entry name" value="Aldose_1/G6P_1-epimerase"/>
</dbReference>
<dbReference type="InterPro" id="IPR014718">
    <property type="entry name" value="GH-type_carb-bd"/>
</dbReference>
<dbReference type="Proteomes" id="UP000190130">
    <property type="component" value="Unassembled WGS sequence"/>
</dbReference>
<dbReference type="Pfam" id="PF01263">
    <property type="entry name" value="Aldose_epim"/>
    <property type="match status" value="1"/>
</dbReference>
<dbReference type="GO" id="GO:0016853">
    <property type="term" value="F:isomerase activity"/>
    <property type="evidence" value="ECO:0007669"/>
    <property type="project" value="InterPro"/>
</dbReference>
<accession>A0A1T5H6I6</accession>
<organism evidence="1 2">
    <name type="scientific">Bosea thiooxidans</name>
    <dbReference type="NCBI Taxonomy" id="53254"/>
    <lineage>
        <taxon>Bacteria</taxon>
        <taxon>Pseudomonadati</taxon>
        <taxon>Pseudomonadota</taxon>
        <taxon>Alphaproteobacteria</taxon>
        <taxon>Hyphomicrobiales</taxon>
        <taxon>Boseaceae</taxon>
        <taxon>Bosea</taxon>
    </lineage>
</organism>
<dbReference type="EMBL" id="FUYX01000023">
    <property type="protein sequence ID" value="SKC16282.1"/>
    <property type="molecule type" value="Genomic_DNA"/>
</dbReference>
<dbReference type="SUPFAM" id="SSF74650">
    <property type="entry name" value="Galactose mutarotase-like"/>
    <property type="match status" value="1"/>
</dbReference>
<dbReference type="AlphaFoldDB" id="A0A1T5H6I6"/>
<gene>
    <name evidence="1" type="ORF">SAMN05660750_04936</name>
</gene>
<evidence type="ECO:0000313" key="2">
    <source>
        <dbReference type="Proteomes" id="UP000190130"/>
    </source>
</evidence>
<reference evidence="1 2" key="1">
    <citation type="submission" date="2017-02" db="EMBL/GenBank/DDBJ databases">
        <authorList>
            <person name="Peterson S.W."/>
        </authorList>
    </citation>
    <scope>NUCLEOTIDE SEQUENCE [LARGE SCALE GENOMIC DNA]</scope>
    <source>
        <strain evidence="1 2">DSM 9653</strain>
    </source>
</reference>
<sequence>MAETMELLPVSPEDTRPAVPGNEAERLVLRAGALEATLSPTEGGRLATLRDLSGTPARDLVVPLRAWPAEPRRWPKGGAYPLIPYSNRIADGRLRHAGRVWSVRSHPDAAPHSLHGPVHLREWEVESHASTRAVLTLAAEPDGDWPWPYLARQSFALTPETLRIELSIENRGAESAPVGLGWHPYLPWSPGVQIRHDARRRWLHDKDYLATGESAPADAVEDRTCYLSNWTRLEVGYADGHCVHIAAAPTLSHLVLHRPDDDAYLCVEPVSHVANGFNLAAEGVVGTGTRLLEAGASFSAWVEIGLGRRGAWPAADREIDP</sequence>
<protein>
    <submittedName>
        <fullName evidence="1">Aldose 1-epimerase</fullName>
    </submittedName>
</protein>
<dbReference type="RefSeq" id="WP_079592301.1">
    <property type="nucleotide sequence ID" value="NZ_FUYX01000023.1"/>
</dbReference>
<evidence type="ECO:0000313" key="1">
    <source>
        <dbReference type="EMBL" id="SKC16282.1"/>
    </source>
</evidence>
<dbReference type="GO" id="GO:0005975">
    <property type="term" value="P:carbohydrate metabolic process"/>
    <property type="evidence" value="ECO:0007669"/>
    <property type="project" value="InterPro"/>
</dbReference>
<dbReference type="InterPro" id="IPR011013">
    <property type="entry name" value="Gal_mutarotase_sf_dom"/>
</dbReference>
<proteinExistence type="predicted"/>
<dbReference type="OrthoDB" id="9796517at2"/>
<dbReference type="Gene3D" id="2.70.98.10">
    <property type="match status" value="1"/>
</dbReference>
<dbReference type="GO" id="GO:0030246">
    <property type="term" value="F:carbohydrate binding"/>
    <property type="evidence" value="ECO:0007669"/>
    <property type="project" value="InterPro"/>
</dbReference>
<name>A0A1T5H6I6_9HYPH</name>